<feature type="region of interest" description="Disordered" evidence="1">
    <location>
        <begin position="1"/>
        <end position="43"/>
    </location>
</feature>
<feature type="compositionally biased region" description="Basic residues" evidence="1">
    <location>
        <begin position="20"/>
        <end position="29"/>
    </location>
</feature>
<organism evidence="2 3">
    <name type="scientific">Paspalum vaginatum</name>
    <name type="common">seashore paspalum</name>
    <dbReference type="NCBI Taxonomy" id="158149"/>
    <lineage>
        <taxon>Eukaryota</taxon>
        <taxon>Viridiplantae</taxon>
        <taxon>Streptophyta</taxon>
        <taxon>Embryophyta</taxon>
        <taxon>Tracheophyta</taxon>
        <taxon>Spermatophyta</taxon>
        <taxon>Magnoliopsida</taxon>
        <taxon>Liliopsida</taxon>
        <taxon>Poales</taxon>
        <taxon>Poaceae</taxon>
        <taxon>PACMAD clade</taxon>
        <taxon>Panicoideae</taxon>
        <taxon>Andropogonodae</taxon>
        <taxon>Paspaleae</taxon>
        <taxon>Paspalinae</taxon>
        <taxon>Paspalum</taxon>
    </lineage>
</organism>
<evidence type="ECO:0000313" key="2">
    <source>
        <dbReference type="EMBL" id="KAJ1255258.1"/>
    </source>
</evidence>
<dbReference type="AlphaFoldDB" id="A0A9W7XAW3"/>
<name>A0A9W7XAW3_9POAL</name>
<accession>A0A9W7XAW3</accession>
<evidence type="ECO:0000256" key="1">
    <source>
        <dbReference type="SAM" id="MobiDB-lite"/>
    </source>
</evidence>
<protein>
    <submittedName>
        <fullName evidence="2">Uncharacterized protein</fullName>
    </submittedName>
</protein>
<dbReference type="Proteomes" id="UP001164776">
    <property type="component" value="Unassembled WGS sequence"/>
</dbReference>
<proteinExistence type="predicted"/>
<dbReference type="PANTHER" id="PTHR33450">
    <property type="entry name" value="EMB|CAB67623.1-RELATED"/>
    <property type="match status" value="1"/>
</dbReference>
<dbReference type="OrthoDB" id="681307at2759"/>
<dbReference type="PANTHER" id="PTHR33450:SF1">
    <property type="entry name" value="OS08G0539200 PROTEIN"/>
    <property type="match status" value="1"/>
</dbReference>
<gene>
    <name evidence="2" type="ORF">BS78_K272600</name>
</gene>
<keyword evidence="3" id="KW-1185">Reference proteome</keyword>
<comment type="caution">
    <text evidence="2">The sequence shown here is derived from an EMBL/GenBank/DDBJ whole genome shotgun (WGS) entry which is preliminary data.</text>
</comment>
<evidence type="ECO:0000313" key="3">
    <source>
        <dbReference type="Proteomes" id="UP001164776"/>
    </source>
</evidence>
<sequence>MTTPPPQQQQKRGHQEKPPPGHHHCRRRGGTVVALAPPDDEEDRVVVRSPGFPELMARLLQQVHGEDDGHTDTDDRWALTLHSLFDDERDHRRDDGDGLLVADATVGDGFGEEDEPSVIDVIRRRRESAGKEFRIEDEIDQAADMYITRVRRRMSAQAATQPGFSRGFH</sequence>
<reference evidence="2 3" key="1">
    <citation type="submission" date="2022-10" db="EMBL/GenBank/DDBJ databases">
        <title>WGS assembly of Paspalum vaginatum 540-79.</title>
        <authorList>
            <person name="Sun G."/>
            <person name="Wase N."/>
            <person name="Shu S."/>
            <person name="Jenkins J."/>
            <person name="Zhou B."/>
            <person name="Torres-Rodriguez J."/>
            <person name="Chen C."/>
            <person name="Sandor L."/>
            <person name="Plott C."/>
            <person name="Yoshinga Y."/>
            <person name="Daum C."/>
            <person name="Qi P."/>
            <person name="Barry K."/>
            <person name="Lipzen A."/>
            <person name="Berry L."/>
            <person name="Pedersen C."/>
            <person name="Gottilla T."/>
            <person name="Foltz A."/>
            <person name="Yu H."/>
            <person name="O'Malley R."/>
            <person name="Zhang C."/>
            <person name="Devos K."/>
            <person name="Sigmon B."/>
            <person name="Yu B."/>
            <person name="Obata T."/>
            <person name="Schmutz J."/>
            <person name="Schnable J."/>
        </authorList>
    </citation>
    <scope>NUCLEOTIDE SEQUENCE [LARGE SCALE GENOMIC DNA]</scope>
    <source>
        <strain evidence="3">cv. 540-79</strain>
    </source>
</reference>
<dbReference type="EMBL" id="MU629771">
    <property type="protein sequence ID" value="KAJ1255258.1"/>
    <property type="molecule type" value="Genomic_DNA"/>
</dbReference>